<feature type="transmembrane region" description="Helical" evidence="8">
    <location>
        <begin position="358"/>
        <end position="379"/>
    </location>
</feature>
<feature type="transmembrane region" description="Helical" evidence="8">
    <location>
        <begin position="58"/>
        <end position="78"/>
    </location>
</feature>
<proteinExistence type="predicted"/>
<evidence type="ECO:0000313" key="11">
    <source>
        <dbReference type="Proteomes" id="UP000178999"/>
    </source>
</evidence>
<keyword evidence="2" id="KW-1003">Cell membrane</keyword>
<dbReference type="GO" id="GO:0009103">
    <property type="term" value="P:lipopolysaccharide biosynthetic process"/>
    <property type="evidence" value="ECO:0007669"/>
    <property type="project" value="UniProtKB-ARBA"/>
</dbReference>
<evidence type="ECO:0000256" key="2">
    <source>
        <dbReference type="ARBA" id="ARBA00022475"/>
    </source>
</evidence>
<accession>A0A1F8CSC2</accession>
<dbReference type="EMBL" id="MGHY01000018">
    <property type="protein sequence ID" value="OGM79237.1"/>
    <property type="molecule type" value="Genomic_DNA"/>
</dbReference>
<dbReference type="InterPro" id="IPR038731">
    <property type="entry name" value="RgtA/B/C-like"/>
</dbReference>
<evidence type="ECO:0000256" key="5">
    <source>
        <dbReference type="ARBA" id="ARBA00022692"/>
    </source>
</evidence>
<dbReference type="GO" id="GO:0005886">
    <property type="term" value="C:plasma membrane"/>
    <property type="evidence" value="ECO:0007669"/>
    <property type="project" value="UniProtKB-SubCell"/>
</dbReference>
<name>A0A1F8CSC2_9BACT</name>
<dbReference type="GO" id="GO:0016763">
    <property type="term" value="F:pentosyltransferase activity"/>
    <property type="evidence" value="ECO:0007669"/>
    <property type="project" value="TreeGrafter"/>
</dbReference>
<dbReference type="PANTHER" id="PTHR33908">
    <property type="entry name" value="MANNOSYLTRANSFERASE YKCB-RELATED"/>
    <property type="match status" value="1"/>
</dbReference>
<dbReference type="STRING" id="1802538.A2382_00435"/>
<evidence type="ECO:0000256" key="1">
    <source>
        <dbReference type="ARBA" id="ARBA00004651"/>
    </source>
</evidence>
<feature type="transmembrane region" description="Helical" evidence="8">
    <location>
        <begin position="303"/>
        <end position="321"/>
    </location>
</feature>
<evidence type="ECO:0000256" key="6">
    <source>
        <dbReference type="ARBA" id="ARBA00022989"/>
    </source>
</evidence>
<feature type="transmembrane region" description="Helical" evidence="8">
    <location>
        <begin position="158"/>
        <end position="176"/>
    </location>
</feature>
<feature type="transmembrane region" description="Helical" evidence="8">
    <location>
        <begin position="20"/>
        <end position="37"/>
    </location>
</feature>
<feature type="transmembrane region" description="Helical" evidence="8">
    <location>
        <begin position="229"/>
        <end position="250"/>
    </location>
</feature>
<protein>
    <recommendedName>
        <fullName evidence="9">Glycosyltransferase RgtA/B/C/D-like domain-containing protein</fullName>
    </recommendedName>
</protein>
<keyword evidence="6 8" id="KW-1133">Transmembrane helix</keyword>
<feature type="transmembrane region" description="Helical" evidence="8">
    <location>
        <begin position="131"/>
        <end position="152"/>
    </location>
</feature>
<dbReference type="Pfam" id="PF13231">
    <property type="entry name" value="PMT_2"/>
    <property type="match status" value="1"/>
</dbReference>
<comment type="subcellular location">
    <subcellularLocation>
        <location evidence="1">Cell membrane</location>
        <topology evidence="1">Multi-pass membrane protein</topology>
    </subcellularLocation>
</comment>
<keyword evidence="5 8" id="KW-0812">Transmembrane</keyword>
<comment type="caution">
    <text evidence="10">The sequence shown here is derived from an EMBL/GenBank/DDBJ whole genome shotgun (WGS) entry which is preliminary data.</text>
</comment>
<feature type="transmembrane region" description="Helical" evidence="8">
    <location>
        <begin position="386"/>
        <end position="402"/>
    </location>
</feature>
<gene>
    <name evidence="10" type="ORF">A2382_00435</name>
</gene>
<keyword evidence="3" id="KW-0328">Glycosyltransferase</keyword>
<feature type="transmembrane region" description="Helical" evidence="8">
    <location>
        <begin position="183"/>
        <end position="209"/>
    </location>
</feature>
<feature type="transmembrane region" description="Helical" evidence="8">
    <location>
        <begin position="333"/>
        <end position="352"/>
    </location>
</feature>
<feature type="transmembrane region" description="Helical" evidence="8">
    <location>
        <begin position="98"/>
        <end position="119"/>
    </location>
</feature>
<evidence type="ECO:0000256" key="8">
    <source>
        <dbReference type="SAM" id="Phobius"/>
    </source>
</evidence>
<keyword evidence="4" id="KW-0808">Transferase</keyword>
<reference evidence="10 11" key="1">
    <citation type="journal article" date="2016" name="Nat. Commun.">
        <title>Thousands of microbial genomes shed light on interconnected biogeochemical processes in an aquifer system.</title>
        <authorList>
            <person name="Anantharaman K."/>
            <person name="Brown C.T."/>
            <person name="Hug L.A."/>
            <person name="Sharon I."/>
            <person name="Castelle C.J."/>
            <person name="Probst A.J."/>
            <person name="Thomas B.C."/>
            <person name="Singh A."/>
            <person name="Wilkins M.J."/>
            <person name="Karaoz U."/>
            <person name="Brodie E.L."/>
            <person name="Williams K.H."/>
            <person name="Hubbard S.S."/>
            <person name="Banfield J.F."/>
        </authorList>
    </citation>
    <scope>NUCLEOTIDE SEQUENCE [LARGE SCALE GENOMIC DNA]</scope>
</reference>
<evidence type="ECO:0000256" key="4">
    <source>
        <dbReference type="ARBA" id="ARBA00022679"/>
    </source>
</evidence>
<evidence type="ECO:0000259" key="9">
    <source>
        <dbReference type="Pfam" id="PF13231"/>
    </source>
</evidence>
<evidence type="ECO:0000256" key="7">
    <source>
        <dbReference type="ARBA" id="ARBA00023136"/>
    </source>
</evidence>
<evidence type="ECO:0000313" key="10">
    <source>
        <dbReference type="EMBL" id="OGM79237.1"/>
    </source>
</evidence>
<evidence type="ECO:0000256" key="3">
    <source>
        <dbReference type="ARBA" id="ARBA00022676"/>
    </source>
</evidence>
<dbReference type="PANTHER" id="PTHR33908:SF11">
    <property type="entry name" value="MEMBRANE PROTEIN"/>
    <property type="match status" value="1"/>
</dbReference>
<feature type="domain" description="Glycosyltransferase RgtA/B/C/D-like" evidence="9">
    <location>
        <begin position="93"/>
        <end position="249"/>
    </location>
</feature>
<dbReference type="AlphaFoldDB" id="A0A1F8CSC2"/>
<keyword evidence="7 8" id="KW-0472">Membrane</keyword>
<dbReference type="Proteomes" id="UP000178999">
    <property type="component" value="Unassembled WGS sequence"/>
</dbReference>
<organism evidence="10 11">
    <name type="scientific">Candidatus Woesebacteria bacterium RIFOXYB1_FULL_38_16</name>
    <dbReference type="NCBI Taxonomy" id="1802538"/>
    <lineage>
        <taxon>Bacteria</taxon>
        <taxon>Candidatus Woeseibacteriota</taxon>
    </lineage>
</organism>
<sequence length="527" mass="60806">MAEIKIKTVKKWVLEHRLESVLVFLIIGLGAFFRFYRISEYMTFLGDEGRDAIIVRRLLVNFDPILIGPGTSIGNMYLGPWYYYLIAPALFFSNFSPVGPSALVALLGTITIGLVWWISREWFLTKTRDSLAVGGLVAAFLYAISPTMIIFAKSSWNPNVMPFFALVFIYGIWKVWRGENYKWLFVVGISLAMALNSHYLGLLLVPIGGLFWLMRIISIRKEKKELRTIVWYSLVSLVIFLIMMSPLLIFDMRHGWINSQAIVKFFLERQTTVSIKPWKALPFVWPLIITFCERLVAGRDHVLGVWTAVGIAGGVSWLFIFQKKQMQPKAKRAFYLLLVWLGVSVVGLGVYKQHIYDHYFGFFFPVLFLIMAGIFQYLYDNFRTRGMWIILVAGIFLTYFNLKSSPLIYPPNRQMQRAEAVARKIREIAGESKFNLAVVAERNYEDGYQYFLEKWGLNISDIDPLNFEATIADQLFVVCEKIPSQCDPTHNPKAEVANFGWSKIDDQWQVMGITVYRLVHLNEENNK</sequence>
<dbReference type="InterPro" id="IPR050297">
    <property type="entry name" value="LipidA_mod_glycosyltrf_83"/>
</dbReference>